<feature type="compositionally biased region" description="Basic and acidic residues" evidence="1">
    <location>
        <begin position="73"/>
        <end position="83"/>
    </location>
</feature>
<evidence type="ECO:0000313" key="2">
    <source>
        <dbReference type="EMBL" id="MPC61115.1"/>
    </source>
</evidence>
<protein>
    <submittedName>
        <fullName evidence="2">Uncharacterized protein</fullName>
    </submittedName>
</protein>
<evidence type="ECO:0000313" key="3">
    <source>
        <dbReference type="Proteomes" id="UP000324222"/>
    </source>
</evidence>
<name>A0A5B7GUL1_PORTR</name>
<feature type="region of interest" description="Disordered" evidence="1">
    <location>
        <begin position="1"/>
        <end position="33"/>
    </location>
</feature>
<sequence>MDTPGLAGHPQAMISQQQLGAIEPRRARRPNTNIKKQSPCLVCYTPPLLDSGSFDQCRCKDHLELSCFKKKCNHSEDNGEGKRNCLRQLNYPHRGRA</sequence>
<comment type="caution">
    <text evidence="2">The sequence shown here is derived from an EMBL/GenBank/DDBJ whole genome shotgun (WGS) entry which is preliminary data.</text>
</comment>
<proteinExistence type="predicted"/>
<keyword evidence="3" id="KW-1185">Reference proteome</keyword>
<dbReference type="AlphaFoldDB" id="A0A5B7GUL1"/>
<gene>
    <name evidence="2" type="ORF">E2C01_055178</name>
</gene>
<accession>A0A5B7GUL1</accession>
<dbReference type="EMBL" id="VSRR010018227">
    <property type="protein sequence ID" value="MPC61115.1"/>
    <property type="molecule type" value="Genomic_DNA"/>
</dbReference>
<feature type="region of interest" description="Disordered" evidence="1">
    <location>
        <begin position="73"/>
        <end position="97"/>
    </location>
</feature>
<reference evidence="2 3" key="1">
    <citation type="submission" date="2019-05" db="EMBL/GenBank/DDBJ databases">
        <title>Another draft genome of Portunus trituberculatus and its Hox gene families provides insights of decapod evolution.</title>
        <authorList>
            <person name="Jeong J.-H."/>
            <person name="Song I."/>
            <person name="Kim S."/>
            <person name="Choi T."/>
            <person name="Kim D."/>
            <person name="Ryu S."/>
            <person name="Kim W."/>
        </authorList>
    </citation>
    <scope>NUCLEOTIDE SEQUENCE [LARGE SCALE GENOMIC DNA]</scope>
    <source>
        <tissue evidence="2">Muscle</tissue>
    </source>
</reference>
<evidence type="ECO:0000256" key="1">
    <source>
        <dbReference type="SAM" id="MobiDB-lite"/>
    </source>
</evidence>
<dbReference type="Proteomes" id="UP000324222">
    <property type="component" value="Unassembled WGS sequence"/>
</dbReference>
<organism evidence="2 3">
    <name type="scientific">Portunus trituberculatus</name>
    <name type="common">Swimming crab</name>
    <name type="synonym">Neptunus trituberculatus</name>
    <dbReference type="NCBI Taxonomy" id="210409"/>
    <lineage>
        <taxon>Eukaryota</taxon>
        <taxon>Metazoa</taxon>
        <taxon>Ecdysozoa</taxon>
        <taxon>Arthropoda</taxon>
        <taxon>Crustacea</taxon>
        <taxon>Multicrustacea</taxon>
        <taxon>Malacostraca</taxon>
        <taxon>Eumalacostraca</taxon>
        <taxon>Eucarida</taxon>
        <taxon>Decapoda</taxon>
        <taxon>Pleocyemata</taxon>
        <taxon>Brachyura</taxon>
        <taxon>Eubrachyura</taxon>
        <taxon>Portunoidea</taxon>
        <taxon>Portunidae</taxon>
        <taxon>Portuninae</taxon>
        <taxon>Portunus</taxon>
    </lineage>
</organism>